<name>A0A9E6ZT99_9FLAO</name>
<accession>A0A9E6ZT99</accession>
<organism evidence="1 2">
    <name type="scientific">Abyssalbus ytuae</name>
    <dbReference type="NCBI Taxonomy" id="2926907"/>
    <lineage>
        <taxon>Bacteria</taxon>
        <taxon>Pseudomonadati</taxon>
        <taxon>Bacteroidota</taxon>
        <taxon>Flavobacteriia</taxon>
        <taxon>Flavobacteriales</taxon>
        <taxon>Flavobacteriaceae</taxon>
        <taxon>Abyssalbus</taxon>
    </lineage>
</organism>
<proteinExistence type="predicted"/>
<gene>
    <name evidence="1" type="ORF">MQE35_11135</name>
</gene>
<protein>
    <recommendedName>
        <fullName evidence="3">RHS repeat-associated core domain-containing protein</fullName>
    </recommendedName>
</protein>
<evidence type="ECO:0000313" key="1">
    <source>
        <dbReference type="EMBL" id="UOB16291.1"/>
    </source>
</evidence>
<keyword evidence="2" id="KW-1185">Reference proteome</keyword>
<reference evidence="1" key="1">
    <citation type="submission" date="2022-03" db="EMBL/GenBank/DDBJ databases">
        <title>Description of Abyssus ytuae gen. nov., sp. nov., a novel member of the family Flavobacteriaceae isolated from the sediment of Mariana Trench.</title>
        <authorList>
            <person name="Zhang J."/>
            <person name="Xu X."/>
        </authorList>
    </citation>
    <scope>NUCLEOTIDE SEQUENCE</scope>
    <source>
        <strain evidence="1">MT3330</strain>
    </source>
</reference>
<evidence type="ECO:0008006" key="3">
    <source>
        <dbReference type="Google" id="ProtNLM"/>
    </source>
</evidence>
<dbReference type="RefSeq" id="WP_255841461.1">
    <property type="nucleotide sequence ID" value="NZ_CP094358.1"/>
</dbReference>
<dbReference type="EMBL" id="CP094358">
    <property type="protein sequence ID" value="UOB16291.1"/>
    <property type="molecule type" value="Genomic_DNA"/>
</dbReference>
<dbReference type="KEGG" id="fbm:MQE35_11135"/>
<evidence type="ECO:0000313" key="2">
    <source>
        <dbReference type="Proteomes" id="UP000831290"/>
    </source>
</evidence>
<dbReference type="AlphaFoldDB" id="A0A9E6ZT99"/>
<dbReference type="Proteomes" id="UP000831290">
    <property type="component" value="Chromosome"/>
</dbReference>
<sequence length="94" mass="10694">MPAQVFFLCFPIQSKKAKSCKLPTHNKTGNTIYGFKDGTNTTNEYQYDDNMISDANKGITSITYNQLNLLVKVSFGSNRFIKYFYDTSGTKLKK</sequence>
<dbReference type="Gene3D" id="2.180.10.10">
    <property type="entry name" value="RHS repeat-associated core"/>
    <property type="match status" value="1"/>
</dbReference>